<keyword evidence="2" id="KW-1185">Reference proteome</keyword>
<accession>A0A1Z4JRU3</accession>
<sequence length="193" mass="21811">MTPRNSHLSCEDVLDAFAMEPNLGNDTLERYLQNYPEYTAELIELSYVLSRPVCEDEIPLTDEDKAAIDKAWQRHVEAAPKATADPLEDLSIERKRQIARLLDVPQQVITAFREHRIEPTSIPLPFLERLATALDSTVEILISSLSLPPTPNLERSYKADNRPEAQTQVAFEQILIDAGVSLENRSQLMKGEN</sequence>
<geneLocation type="plasmid" evidence="1">
    <name>plasmid1</name>
</geneLocation>
<keyword evidence="1" id="KW-0614">Plasmid</keyword>
<evidence type="ECO:0000313" key="2">
    <source>
        <dbReference type="Proteomes" id="UP000217895"/>
    </source>
</evidence>
<dbReference type="EMBL" id="AP018204">
    <property type="protein sequence ID" value="BAY59485.1"/>
    <property type="molecule type" value="Genomic_DNA"/>
</dbReference>
<protein>
    <submittedName>
        <fullName evidence="1">Uncharacterized protein</fullName>
    </submittedName>
</protein>
<gene>
    <name evidence="1" type="ORF">NIES2135_63620</name>
</gene>
<name>A0A1Z4JRU3_LEPBY</name>
<dbReference type="AlphaFoldDB" id="A0A1Z4JRU3"/>
<reference evidence="1 2" key="1">
    <citation type="submission" date="2017-06" db="EMBL/GenBank/DDBJ databases">
        <title>Genome sequencing of cyanobaciteial culture collection at National Institute for Environmental Studies (NIES).</title>
        <authorList>
            <person name="Hirose Y."/>
            <person name="Shimura Y."/>
            <person name="Fujisawa T."/>
            <person name="Nakamura Y."/>
            <person name="Kawachi M."/>
        </authorList>
    </citation>
    <scope>NUCLEOTIDE SEQUENCE [LARGE SCALE GENOMIC DNA]</scope>
    <source>
        <strain evidence="1 2">NIES-2135</strain>
        <plasmid evidence="2">Plasmid Plasmid1 dna</plasmid>
    </source>
</reference>
<proteinExistence type="predicted"/>
<evidence type="ECO:0000313" key="1">
    <source>
        <dbReference type="EMBL" id="BAY59485.1"/>
    </source>
</evidence>
<dbReference type="Proteomes" id="UP000217895">
    <property type="component" value="Plasmid Plasmid1 dna"/>
</dbReference>
<organism evidence="1 2">
    <name type="scientific">Leptolyngbya boryana NIES-2135</name>
    <dbReference type="NCBI Taxonomy" id="1973484"/>
    <lineage>
        <taxon>Bacteria</taxon>
        <taxon>Bacillati</taxon>
        <taxon>Cyanobacteriota</taxon>
        <taxon>Cyanophyceae</taxon>
        <taxon>Leptolyngbyales</taxon>
        <taxon>Leptolyngbyaceae</taxon>
        <taxon>Leptolyngbya group</taxon>
        <taxon>Leptolyngbya</taxon>
    </lineage>
</organism>